<keyword evidence="1" id="KW-1133">Transmembrane helix</keyword>
<accession>A0A4S1W6P4</accession>
<feature type="transmembrane region" description="Helical" evidence="1">
    <location>
        <begin position="331"/>
        <end position="353"/>
    </location>
</feature>
<proteinExistence type="predicted"/>
<dbReference type="AlphaFoldDB" id="A0A4S1W6P4"/>
<dbReference type="EMBL" id="SRXU01000010">
    <property type="protein sequence ID" value="TGX38298.1"/>
    <property type="molecule type" value="Genomic_DNA"/>
</dbReference>
<organism evidence="2 3">
    <name type="scientific">Sphingomonas naasensis</name>
    <dbReference type="NCBI Taxonomy" id="1344951"/>
    <lineage>
        <taxon>Bacteria</taxon>
        <taxon>Pseudomonadati</taxon>
        <taxon>Pseudomonadota</taxon>
        <taxon>Alphaproteobacteria</taxon>
        <taxon>Sphingomonadales</taxon>
        <taxon>Sphingomonadaceae</taxon>
        <taxon>Sphingomonas</taxon>
    </lineage>
</organism>
<protein>
    <recommendedName>
        <fullName evidence="4">Glycosyltransferase RgtA/B/C/D-like domain-containing protein</fullName>
    </recommendedName>
</protein>
<keyword evidence="1" id="KW-0472">Membrane</keyword>
<evidence type="ECO:0008006" key="4">
    <source>
        <dbReference type="Google" id="ProtNLM"/>
    </source>
</evidence>
<name>A0A4S1W6P4_9SPHN</name>
<dbReference type="Proteomes" id="UP000309848">
    <property type="component" value="Unassembled WGS sequence"/>
</dbReference>
<keyword evidence="3" id="KW-1185">Reference proteome</keyword>
<keyword evidence="1" id="KW-0812">Transmembrane</keyword>
<feature type="transmembrane region" description="Helical" evidence="1">
    <location>
        <begin position="195"/>
        <end position="218"/>
    </location>
</feature>
<feature type="transmembrane region" description="Helical" evidence="1">
    <location>
        <begin position="73"/>
        <end position="93"/>
    </location>
</feature>
<gene>
    <name evidence="2" type="ORF">E5A74_18940</name>
</gene>
<sequence length="427" mass="45939">MLLVAGALERMAWNMMRTTWSAGGEAFLVANAVSEGRGFAGAYGNHTGATAHLLPISPGIGGSVYWLFGYTPLAEVVLASWSIGLALGSYLLLYRAFGRLRVPATPRLVALAFLCLAPTYVAQEAVDFRLWEGGLAAFLSALMLEQVLASDDDPARRSHRFAIMATAPLLFFVNPLLGVAAFLLLLMLWAGRVRWRVLAGRGAISLALLAGLVAPWAIRNQQVLGEPVLLRSNAGLELAIAHYPGVPTHGDRYSAFMARLHAIHPLQNRDAYAKLAALGGEVAYSRALGEEAMATIRADPRHASAVVFAHVGDMITPGTWIFRLWGIEWLAPLQAALASAVGITGLAGLFVGVATRERRWLFVAIPVAVPILAVAPFQPVMRYTYLIYAPLAFCAAHGFVVATIGFRKTLRRGHAAAEPRSRPSDAR</sequence>
<dbReference type="RefSeq" id="WP_166745733.1">
    <property type="nucleotide sequence ID" value="NZ_JAASQM010000003.1"/>
</dbReference>
<evidence type="ECO:0000313" key="2">
    <source>
        <dbReference type="EMBL" id="TGX38298.1"/>
    </source>
</evidence>
<feature type="transmembrane region" description="Helical" evidence="1">
    <location>
        <begin position="360"/>
        <end position="379"/>
    </location>
</feature>
<feature type="transmembrane region" description="Helical" evidence="1">
    <location>
        <begin position="385"/>
        <end position="406"/>
    </location>
</feature>
<feature type="transmembrane region" description="Helical" evidence="1">
    <location>
        <begin position="161"/>
        <end position="189"/>
    </location>
</feature>
<evidence type="ECO:0000313" key="3">
    <source>
        <dbReference type="Proteomes" id="UP000309848"/>
    </source>
</evidence>
<reference evidence="2 3" key="1">
    <citation type="submission" date="2019-04" db="EMBL/GenBank/DDBJ databases">
        <title>Sphingomonas psychrotolerans sp. nov., isolated from soil in the Tianshan Mountains, Xinjiang, China.</title>
        <authorList>
            <person name="Luo Y."/>
            <person name="Sheng H."/>
        </authorList>
    </citation>
    <scope>NUCLEOTIDE SEQUENCE [LARGE SCALE GENOMIC DNA]</scope>
    <source>
        <strain evidence="2 3">KIS18-15</strain>
    </source>
</reference>
<evidence type="ECO:0000256" key="1">
    <source>
        <dbReference type="SAM" id="Phobius"/>
    </source>
</evidence>
<comment type="caution">
    <text evidence="2">The sequence shown here is derived from an EMBL/GenBank/DDBJ whole genome shotgun (WGS) entry which is preliminary data.</text>
</comment>